<dbReference type="PANTHER" id="PTHR46580">
    <property type="entry name" value="SENSOR KINASE-RELATED"/>
    <property type="match status" value="1"/>
</dbReference>
<dbReference type="PROSITE" id="PS50927">
    <property type="entry name" value="BULB_LECTIN"/>
    <property type="match status" value="1"/>
</dbReference>
<feature type="domain" description="Bulb-type lectin" evidence="3">
    <location>
        <begin position="971"/>
        <end position="1084"/>
    </location>
</feature>
<evidence type="ECO:0000313" key="5">
    <source>
        <dbReference type="Proteomes" id="UP001499895"/>
    </source>
</evidence>
<dbReference type="Gene3D" id="2.60.40.10">
    <property type="entry name" value="Immunoglobulins"/>
    <property type="match status" value="1"/>
</dbReference>
<name>A0ABN1A2K8_9ACTN</name>
<sequence length="1446" mass="155213">MPFAAAAPPSAHESGTSSPAEADDGSVSDEDKALQEAKTTGKPAELVSARSDSSDTWANPDGTFSVKRYGAPVRLWRTGGWVPTDPSLVFAGDGTVVPKASNVAVSFSGGGSGPMLSGVKDGRTLTLSWPAALPKPTLAANVATYGEILPGVDLQLKAEVEGFSQLIVVKNAEAARNPRLAALKFKMDTVGLSVSTDSETGSLAAVNPAGQTVFTSPTPLMWDSSSTGAPVRNGLSRPMAAVGGDSGDPFEPAPGSKDAQMPTSVSGDTLHITPDQKLLTGSDTTYPVYIDPSWAWGQRENWARVYRKYPDSSFWNSKEVARVGYENETYGLSRSFFQLNTSDIKGAQILDATFRIKNVWSWSCNARPVELWHAGPISSRTTWNRQPAKISKLDTVNDAKGWRGSNDCPAGNLEFNAKSKVQDAAAKNWSSITLGMYASDESDTFGWKKFDAKTATLEVKYNHPPSTPGSLGTNPRTSCDKGGYLGNAQLSLYATVDDPDAGNLTAQFQVFKAGATTPVLDESRSAAKGRSVTLPLPDAKIPSGDYQWKVRAKDADGATSAWSVICKFSVDRARPSSPPKIDSQEFPPGDNGWPAKTGKARTSGRFTLSPNGVSDVTQYGWYTDYDPSVKYTDPQAMAISPLSVKPPGYGPHFIYAFSIDKARNRSDTATYVYYAGRSSERDGPNDVNGDMNSDIWSIDSNGTLLTYAGQGNGQFTSATNGGQSFDGAQVTFRGDWGGDGYNDLVTLEYDQTAKRKRLWVYPNNGFGTATVDYSDGKRALQVACPEATSGDMENPAGCAVGDDHWRDADQIIAPGDINGDGKPDLLVKEGKLLWAYYGDRVSKSLDRVQAPVLVGGVDWDKYTVVAPGDINGDGIADLWLRDKANGDIFRSHGKEGERKGILNPATWGTISRVKIGYGVNADDYPEIGSSGDVNGDGVPDLWSRRADNTVVGWFGKKTGADFTGFTGSESIDGVTGGSRIPAGTTLEAGNAFTSRAAKLTMQNDGNLVITSNAGRQLWSTGTGSNPGAKAIMQRDGVFKVYKADGATVLWESRAAGAGGYALLQDRGGLVLCNVKGQSVWSSGTVTRHDYNGDGRSDVANWYDFADGRDGMNTFSATSDGSFKEPLSSFSSPAGNWEAAASQFITGDFNGDGRGDVVALRNYGDGKEKLFTFLGKADGSFGDPFASWGSSSGWYFERTNIQAGDFNGDGRDDVAVWYNASDGTDRLWTFTANSRGGFNDPFVSYVAPDGWWDVTRIKFVTGDFNSDGRDDVGALYKFTDGTIKMHTFAAVPGGGFADPVISWTAKNGDWGSWDRYRIQAGDFNGDGRDDLAYWYDFADGRGGLHTMLSEDSVTVAFADPVKSWETAAGKFSTRRMHAVVGDYDGDGRDDFGALYGEIDGSLRTYTWLTKPDGRFGDVASGWRTGRDFWTFARSRGINSYTSDYWTL</sequence>
<dbReference type="SUPFAM" id="SSF51110">
    <property type="entry name" value="alpha-D-mannose-specific plant lectins"/>
    <property type="match status" value="1"/>
</dbReference>
<dbReference type="EMBL" id="BAAAHB010000029">
    <property type="protein sequence ID" value="GAA0465937.1"/>
    <property type="molecule type" value="Genomic_DNA"/>
</dbReference>
<proteinExistence type="predicted"/>
<dbReference type="SMART" id="SM00108">
    <property type="entry name" value="B_lectin"/>
    <property type="match status" value="1"/>
</dbReference>
<dbReference type="Proteomes" id="UP001499895">
    <property type="component" value="Unassembled WGS sequence"/>
</dbReference>
<dbReference type="Gene3D" id="2.40.128.340">
    <property type="match status" value="4"/>
</dbReference>
<dbReference type="InterPro" id="IPR013517">
    <property type="entry name" value="FG-GAP"/>
</dbReference>
<keyword evidence="1" id="KW-0732">Signal</keyword>
<dbReference type="InterPro" id="IPR013783">
    <property type="entry name" value="Ig-like_fold"/>
</dbReference>
<evidence type="ECO:0000313" key="4">
    <source>
        <dbReference type="EMBL" id="GAA0465937.1"/>
    </source>
</evidence>
<feature type="region of interest" description="Disordered" evidence="2">
    <location>
        <begin position="575"/>
        <end position="609"/>
    </location>
</feature>
<comment type="caution">
    <text evidence="4">The sequence shown here is derived from an EMBL/GenBank/DDBJ whole genome shotgun (WGS) entry which is preliminary data.</text>
</comment>
<dbReference type="Gene3D" id="2.130.10.130">
    <property type="entry name" value="Integrin alpha, N-terminal"/>
    <property type="match status" value="1"/>
</dbReference>
<dbReference type="InterPro" id="IPR001480">
    <property type="entry name" value="Bulb-type_lectin_dom"/>
</dbReference>
<dbReference type="Gene3D" id="2.90.10.10">
    <property type="entry name" value="Bulb-type lectin domain"/>
    <property type="match status" value="2"/>
</dbReference>
<gene>
    <name evidence="4" type="ORF">GCM10009544_30260</name>
</gene>
<organism evidence="4 5">
    <name type="scientific">Streptomyces stramineus</name>
    <dbReference type="NCBI Taxonomy" id="173861"/>
    <lineage>
        <taxon>Bacteria</taxon>
        <taxon>Bacillati</taxon>
        <taxon>Actinomycetota</taxon>
        <taxon>Actinomycetes</taxon>
        <taxon>Kitasatosporales</taxon>
        <taxon>Streptomycetaceae</taxon>
        <taxon>Streptomyces</taxon>
    </lineage>
</organism>
<dbReference type="InterPro" id="IPR036426">
    <property type="entry name" value="Bulb-type_lectin_dom_sf"/>
</dbReference>
<accession>A0ABN1A2K8</accession>
<dbReference type="InterPro" id="IPR028994">
    <property type="entry name" value="Integrin_alpha_N"/>
</dbReference>
<feature type="region of interest" description="Disordered" evidence="2">
    <location>
        <begin position="240"/>
        <end position="265"/>
    </location>
</feature>
<keyword evidence="5" id="KW-1185">Reference proteome</keyword>
<evidence type="ECO:0000259" key="3">
    <source>
        <dbReference type="PROSITE" id="PS50927"/>
    </source>
</evidence>
<protein>
    <recommendedName>
        <fullName evidence="3">Bulb-type lectin domain-containing protein</fullName>
    </recommendedName>
</protein>
<evidence type="ECO:0000256" key="1">
    <source>
        <dbReference type="ARBA" id="ARBA00022729"/>
    </source>
</evidence>
<dbReference type="Pfam" id="PF13517">
    <property type="entry name" value="FG-GAP_3"/>
    <property type="match status" value="1"/>
</dbReference>
<feature type="region of interest" description="Disordered" evidence="2">
    <location>
        <begin position="1"/>
        <end position="63"/>
    </location>
</feature>
<evidence type="ECO:0000256" key="2">
    <source>
        <dbReference type="SAM" id="MobiDB-lite"/>
    </source>
</evidence>
<dbReference type="SUPFAM" id="SSF69318">
    <property type="entry name" value="Integrin alpha N-terminal domain"/>
    <property type="match status" value="2"/>
</dbReference>
<reference evidence="4 5" key="1">
    <citation type="journal article" date="2019" name="Int. J. Syst. Evol. Microbiol.">
        <title>The Global Catalogue of Microorganisms (GCM) 10K type strain sequencing project: providing services to taxonomists for standard genome sequencing and annotation.</title>
        <authorList>
            <consortium name="The Broad Institute Genomics Platform"/>
            <consortium name="The Broad Institute Genome Sequencing Center for Infectious Disease"/>
            <person name="Wu L."/>
            <person name="Ma J."/>
        </authorList>
    </citation>
    <scope>NUCLEOTIDE SEQUENCE [LARGE SCALE GENOMIC DNA]</scope>
    <source>
        <strain evidence="4 5">JCM 10649</strain>
    </source>
</reference>